<keyword evidence="6" id="KW-0175">Coiled coil</keyword>
<protein>
    <recommendedName>
        <fullName evidence="2 5">Cell shape-determining protein MreC</fullName>
    </recommendedName>
    <alternativeName>
        <fullName evidence="4 5">Cell shape protein MreC</fullName>
    </alternativeName>
</protein>
<proteinExistence type="inferred from homology"/>
<dbReference type="PIRSF" id="PIRSF038471">
    <property type="entry name" value="MreC"/>
    <property type="match status" value="1"/>
</dbReference>
<comment type="similarity">
    <text evidence="1 5">Belongs to the MreC family.</text>
</comment>
<keyword evidence="8" id="KW-0560">Oxidoreductase</keyword>
<evidence type="ECO:0000256" key="3">
    <source>
        <dbReference type="ARBA" id="ARBA00022960"/>
    </source>
</evidence>
<evidence type="ECO:0000259" key="7">
    <source>
        <dbReference type="Pfam" id="PF04085"/>
    </source>
</evidence>
<dbReference type="GO" id="GO:0008360">
    <property type="term" value="P:regulation of cell shape"/>
    <property type="evidence" value="ECO:0007669"/>
    <property type="project" value="UniProtKB-KW"/>
</dbReference>
<dbReference type="InterPro" id="IPR055342">
    <property type="entry name" value="MreC_beta-barrel_core"/>
</dbReference>
<evidence type="ECO:0000256" key="1">
    <source>
        <dbReference type="ARBA" id="ARBA00009369"/>
    </source>
</evidence>
<dbReference type="Pfam" id="PF04085">
    <property type="entry name" value="MreC"/>
    <property type="match status" value="1"/>
</dbReference>
<dbReference type="AlphaFoldDB" id="D5BRQ5"/>
<dbReference type="Gene3D" id="2.40.10.340">
    <property type="entry name" value="Rod shape-determining protein MreC, domain 1"/>
    <property type="match status" value="1"/>
</dbReference>
<dbReference type="RefSeq" id="WP_013045581.1">
    <property type="nucleotide sequence ID" value="NC_014010.1"/>
</dbReference>
<gene>
    <name evidence="8" type="ordered locus">SAR116_0709</name>
</gene>
<keyword evidence="9" id="KW-1185">Reference proteome</keyword>
<dbReference type="HOGENOM" id="CLU_042663_7_0_5"/>
<evidence type="ECO:0000256" key="2">
    <source>
        <dbReference type="ARBA" id="ARBA00013855"/>
    </source>
</evidence>
<dbReference type="KEGG" id="apb:SAR116_0709"/>
<comment type="function">
    <text evidence="5">Involved in formation and maintenance of cell shape.</text>
</comment>
<evidence type="ECO:0000256" key="6">
    <source>
        <dbReference type="SAM" id="Coils"/>
    </source>
</evidence>
<evidence type="ECO:0000256" key="4">
    <source>
        <dbReference type="ARBA" id="ARBA00032089"/>
    </source>
</evidence>
<dbReference type="PANTHER" id="PTHR34138">
    <property type="entry name" value="CELL SHAPE-DETERMINING PROTEIN MREC"/>
    <property type="match status" value="1"/>
</dbReference>
<accession>D5BRQ5</accession>
<feature type="domain" description="Rod shape-determining protein MreC beta-barrel core" evidence="7">
    <location>
        <begin position="131"/>
        <end position="264"/>
    </location>
</feature>
<evidence type="ECO:0000256" key="5">
    <source>
        <dbReference type="PIRNR" id="PIRNR038471"/>
    </source>
</evidence>
<dbReference type="GO" id="GO:0016491">
    <property type="term" value="F:oxidoreductase activity"/>
    <property type="evidence" value="ECO:0007669"/>
    <property type="project" value="UniProtKB-KW"/>
</dbReference>
<keyword evidence="3 5" id="KW-0133">Cell shape</keyword>
<dbReference type="eggNOG" id="COG1792">
    <property type="taxonomic scope" value="Bacteria"/>
</dbReference>
<reference evidence="8 9" key="1">
    <citation type="journal article" date="2010" name="J. Bacteriol.">
        <title>Complete genome sequence of "Candidatus Puniceispirillum marinum" IMCC1322, a representative of the SAR116 clade in the Alphaproteobacteria.</title>
        <authorList>
            <person name="Oh H.M."/>
            <person name="Kwon K.K."/>
            <person name="Kang I."/>
            <person name="Kang S.G."/>
            <person name="Lee J.H."/>
            <person name="Kim S.J."/>
            <person name="Cho J.C."/>
        </authorList>
    </citation>
    <scope>NUCLEOTIDE SEQUENCE [LARGE SCALE GENOMIC DNA]</scope>
    <source>
        <strain evidence="8 9">IMCC1322</strain>
    </source>
</reference>
<dbReference type="InterPro" id="IPR042175">
    <property type="entry name" value="Cell/Rod_MreC_2"/>
</dbReference>
<dbReference type="PANTHER" id="PTHR34138:SF1">
    <property type="entry name" value="CELL SHAPE-DETERMINING PROTEIN MREC"/>
    <property type="match status" value="1"/>
</dbReference>
<evidence type="ECO:0000313" key="8">
    <source>
        <dbReference type="EMBL" id="ADE38952.1"/>
    </source>
</evidence>
<organism evidence="8 9">
    <name type="scientific">Puniceispirillum marinum (strain IMCC1322)</name>
    <dbReference type="NCBI Taxonomy" id="488538"/>
    <lineage>
        <taxon>Bacteria</taxon>
        <taxon>Pseudomonadati</taxon>
        <taxon>Pseudomonadota</taxon>
        <taxon>Alphaproteobacteria</taxon>
        <taxon>Candidatus Puniceispirillales</taxon>
        <taxon>Candidatus Puniceispirillaceae</taxon>
        <taxon>Candidatus Puniceispirillum</taxon>
    </lineage>
</organism>
<evidence type="ECO:0000313" key="9">
    <source>
        <dbReference type="Proteomes" id="UP000007460"/>
    </source>
</evidence>
<dbReference type="InterPro" id="IPR007221">
    <property type="entry name" value="MreC"/>
</dbReference>
<dbReference type="Gene3D" id="2.40.10.350">
    <property type="entry name" value="Rod shape-determining protein MreC, domain 2"/>
    <property type="match status" value="1"/>
</dbReference>
<feature type="coiled-coil region" evidence="6">
    <location>
        <begin position="82"/>
        <end position="109"/>
    </location>
</feature>
<name>D5BRQ5_PUNMI</name>
<sequence>MRASDKHRVRQRRVAHGLLMVISFSLMFVGKADILAWRNAQMGANDFLAPAIDFISIPVRGVETMVEGIRTVASLRAENVRLVAENDLLKRWQRRAEILESENRQLRSVTGALAPQGRVPLTARAVTAPGGSFAHTVLISNGVDKGVQPGNPVVTADGLVGMVVDVGASHSRVLLISDINARIPVILASSSWPGLTMGKNGTYLELAFLPEEATPAVGELVLTSGHGGVLPAGLPVGRVDLAEKGFVRIKPAVDFRHLSFVTILLGGLEGVDTDNLQLEEFYTPLPIDESTRLLEGLNASGARQ</sequence>
<dbReference type="EMBL" id="CP001751">
    <property type="protein sequence ID" value="ADE38952.1"/>
    <property type="molecule type" value="Genomic_DNA"/>
</dbReference>
<dbReference type="OrthoDB" id="8478127at2"/>
<dbReference type="GO" id="GO:0005886">
    <property type="term" value="C:plasma membrane"/>
    <property type="evidence" value="ECO:0007669"/>
    <property type="project" value="TreeGrafter"/>
</dbReference>
<dbReference type="Proteomes" id="UP000007460">
    <property type="component" value="Chromosome"/>
</dbReference>
<dbReference type="InterPro" id="IPR042177">
    <property type="entry name" value="Cell/Rod_1"/>
</dbReference>
<dbReference type="STRING" id="488538.SAR116_0709"/>